<feature type="compositionally biased region" description="Basic and acidic residues" evidence="1">
    <location>
        <begin position="584"/>
        <end position="598"/>
    </location>
</feature>
<dbReference type="Proteomes" id="UP000030672">
    <property type="component" value="Unassembled WGS sequence"/>
</dbReference>
<feature type="compositionally biased region" description="Basic residues" evidence="1">
    <location>
        <begin position="490"/>
        <end position="504"/>
    </location>
</feature>
<gene>
    <name evidence="2" type="ORF">M437DRAFT_64987</name>
</gene>
<dbReference type="RefSeq" id="XP_040881473.1">
    <property type="nucleotide sequence ID" value="XM_041024524.1"/>
</dbReference>
<sequence length="771" mass="86864">MSIGFPPAWEVITRCLVNAIRDTFSDDVVLRESCQSALQDFLAVRRSHQGQDQGSTSGRVSRRTTSEWMSWDKVIDDIWEDFLAELPSIPGRPRSRFVKPSGPSGAVMLIVWHVPTTNTTKYKEFGVVADGSNPSLRNMAVKFGMEPKLDPMSQKLMCMEHVPIRYFHDPKRGNKLPYDDLSQSDMDILLRYKLKFWNASKASVVLLLRRENTLWYRKTFPDSTAVKLSEEVVYGKPLEFFMEWAPDGTLKRLVFSSLHMKAFFWPTGKRLSNLYDAIWNMAAGIANYPVVNLKLFVRLSKATDMDFDDNSATFEALQSGTKGLGFDEKPWEIAVRLRREEIERDVHLPLNALPDVLQKWLQSTGGLDLLAPDSPVRQCLRRFGRRAYEKQVAEAKAKGEDYQPRGLLLGHMLNVLSHHACLVTARANSMLKVKERDALKTPEQLAFYEKQRARARSRDRRRDAGEPPRRPGAPAKFATAEERAENKKENLKKRDRLNKERRKAGLVNVAPKGFPFRTADEPITEAELAYHARQALIAKGRPDTDFGMGFTSETHESNIGQVRWKKLAPGRIPEQPAPPPLSAFDREKRQRRSEQDRKYRARRAAGQAIPLHRQGPSGAPGTGENGLQASDSNRTNGDLPDRAVSQGSSLRLSGELKTAPAGPMVLIEKARKMLAEGTLVLSSEQLTSEQLLELRKAQDEKTKQSKKESMQKPQAKIKKAERQRQYRARKSAGLVGKSVAGNGRKFSMGTASVDDGGQADDVEMIDLTKDD</sequence>
<feature type="compositionally biased region" description="Basic and acidic residues" evidence="1">
    <location>
        <begin position="479"/>
        <end position="489"/>
    </location>
</feature>
<organism evidence="2 3">
    <name type="scientific">Aureobasidium melanogenum (strain CBS 110374)</name>
    <name type="common">Aureobasidium pullulans var. melanogenum</name>
    <dbReference type="NCBI Taxonomy" id="1043003"/>
    <lineage>
        <taxon>Eukaryota</taxon>
        <taxon>Fungi</taxon>
        <taxon>Dikarya</taxon>
        <taxon>Ascomycota</taxon>
        <taxon>Pezizomycotina</taxon>
        <taxon>Dothideomycetes</taxon>
        <taxon>Dothideomycetidae</taxon>
        <taxon>Dothideales</taxon>
        <taxon>Saccotheciaceae</taxon>
        <taxon>Aureobasidium</taxon>
    </lineage>
</organism>
<evidence type="ECO:0000313" key="2">
    <source>
        <dbReference type="EMBL" id="KEQ64450.1"/>
    </source>
</evidence>
<accession>A0A074VUJ0</accession>
<evidence type="ECO:0000313" key="3">
    <source>
        <dbReference type="Proteomes" id="UP000030672"/>
    </source>
</evidence>
<feature type="compositionally biased region" description="Polar residues" evidence="1">
    <location>
        <begin position="625"/>
        <end position="636"/>
    </location>
</feature>
<dbReference type="GeneID" id="63917897"/>
<evidence type="ECO:0000256" key="1">
    <source>
        <dbReference type="SAM" id="MobiDB-lite"/>
    </source>
</evidence>
<feature type="compositionally biased region" description="Basic and acidic residues" evidence="1">
    <location>
        <begin position="694"/>
        <end position="710"/>
    </location>
</feature>
<feature type="region of interest" description="Disordered" evidence="1">
    <location>
        <begin position="694"/>
        <end position="771"/>
    </location>
</feature>
<dbReference type="HOGENOM" id="CLU_362457_0_0_1"/>
<feature type="region of interest" description="Disordered" evidence="1">
    <location>
        <begin position="569"/>
        <end position="656"/>
    </location>
</feature>
<name>A0A074VUJ0_AURM1</name>
<proteinExistence type="predicted"/>
<protein>
    <submittedName>
        <fullName evidence="2">Uncharacterized protein</fullName>
    </submittedName>
</protein>
<feature type="compositionally biased region" description="Basic and acidic residues" evidence="1">
    <location>
        <begin position="460"/>
        <end position="469"/>
    </location>
</feature>
<feature type="region of interest" description="Disordered" evidence="1">
    <location>
        <begin position="444"/>
        <end position="504"/>
    </location>
</feature>
<dbReference type="AlphaFoldDB" id="A0A074VUJ0"/>
<dbReference type="EMBL" id="KL584829">
    <property type="protein sequence ID" value="KEQ64450.1"/>
    <property type="molecule type" value="Genomic_DNA"/>
</dbReference>
<keyword evidence="3" id="KW-1185">Reference proteome</keyword>
<reference evidence="2 3" key="1">
    <citation type="journal article" date="2014" name="BMC Genomics">
        <title>Genome sequencing of four Aureobasidium pullulans varieties: biotechnological potential, stress tolerance, and description of new species.</title>
        <authorList>
            <person name="Gostin Ar C."/>
            <person name="Ohm R.A."/>
            <person name="Kogej T."/>
            <person name="Sonjak S."/>
            <person name="Turk M."/>
            <person name="Zajc J."/>
            <person name="Zalar P."/>
            <person name="Grube M."/>
            <person name="Sun H."/>
            <person name="Han J."/>
            <person name="Sharma A."/>
            <person name="Chiniquy J."/>
            <person name="Ngan C.Y."/>
            <person name="Lipzen A."/>
            <person name="Barry K."/>
            <person name="Grigoriev I.V."/>
            <person name="Gunde-Cimerman N."/>
        </authorList>
    </citation>
    <scope>NUCLEOTIDE SEQUENCE [LARGE SCALE GENOMIC DNA]</scope>
    <source>
        <strain evidence="2 3">CBS 110374</strain>
    </source>
</reference>